<feature type="region of interest" description="Disordered" evidence="4">
    <location>
        <begin position="44"/>
        <end position="63"/>
    </location>
</feature>
<keyword evidence="1" id="KW-0880">Kelch repeat</keyword>
<feature type="domain" description="Acyl-CoA-binding" evidence="5">
    <location>
        <begin position="541"/>
        <end position="638"/>
    </location>
</feature>
<reference evidence="6 7" key="1">
    <citation type="journal article" date="2022" name="Nat. Plants">
        <title>Genomes of leafy and leafless Platanthera orchids illuminate the evolution of mycoheterotrophy.</title>
        <authorList>
            <person name="Li M.H."/>
            <person name="Liu K.W."/>
            <person name="Li Z."/>
            <person name="Lu H.C."/>
            <person name="Ye Q.L."/>
            <person name="Zhang D."/>
            <person name="Wang J.Y."/>
            <person name="Li Y.F."/>
            <person name="Zhong Z.M."/>
            <person name="Liu X."/>
            <person name="Yu X."/>
            <person name="Liu D.K."/>
            <person name="Tu X.D."/>
            <person name="Liu B."/>
            <person name="Hao Y."/>
            <person name="Liao X.Y."/>
            <person name="Jiang Y.T."/>
            <person name="Sun W.H."/>
            <person name="Chen J."/>
            <person name="Chen Y.Q."/>
            <person name="Ai Y."/>
            <person name="Zhai J.W."/>
            <person name="Wu S.S."/>
            <person name="Zhou Z."/>
            <person name="Hsiao Y.Y."/>
            <person name="Wu W.L."/>
            <person name="Chen Y.Y."/>
            <person name="Lin Y.F."/>
            <person name="Hsu J.L."/>
            <person name="Li C.Y."/>
            <person name="Wang Z.W."/>
            <person name="Zhao X."/>
            <person name="Zhong W.Y."/>
            <person name="Ma X.K."/>
            <person name="Ma L."/>
            <person name="Huang J."/>
            <person name="Chen G.Z."/>
            <person name="Huang M.Z."/>
            <person name="Huang L."/>
            <person name="Peng D.H."/>
            <person name="Luo Y.B."/>
            <person name="Zou S.Q."/>
            <person name="Chen S.P."/>
            <person name="Lan S."/>
            <person name="Tsai W.C."/>
            <person name="Van de Peer Y."/>
            <person name="Liu Z.J."/>
        </authorList>
    </citation>
    <scope>NUCLEOTIDE SEQUENCE [LARGE SCALE GENOMIC DNA]</scope>
    <source>
        <strain evidence="6">Lor288</strain>
    </source>
</reference>
<gene>
    <name evidence="6" type="primary">ACBP4</name>
    <name evidence="6" type="ORF">KSP40_PGU006635</name>
</gene>
<feature type="region of interest" description="Disordered" evidence="4">
    <location>
        <begin position="691"/>
        <end position="738"/>
    </location>
</feature>
<dbReference type="InterPro" id="IPR006652">
    <property type="entry name" value="Kelch_1"/>
</dbReference>
<keyword evidence="2" id="KW-0677">Repeat</keyword>
<proteinExistence type="predicted"/>
<dbReference type="SUPFAM" id="SSF117281">
    <property type="entry name" value="Kelch motif"/>
    <property type="match status" value="2"/>
</dbReference>
<dbReference type="InterPro" id="IPR056819">
    <property type="entry name" value="ACBP4-6_C"/>
</dbReference>
<evidence type="ECO:0000256" key="2">
    <source>
        <dbReference type="ARBA" id="ARBA00022737"/>
    </source>
</evidence>
<organism evidence="6 7">
    <name type="scientific">Platanthera guangdongensis</name>
    <dbReference type="NCBI Taxonomy" id="2320717"/>
    <lineage>
        <taxon>Eukaryota</taxon>
        <taxon>Viridiplantae</taxon>
        <taxon>Streptophyta</taxon>
        <taxon>Embryophyta</taxon>
        <taxon>Tracheophyta</taxon>
        <taxon>Spermatophyta</taxon>
        <taxon>Magnoliopsida</taxon>
        <taxon>Liliopsida</taxon>
        <taxon>Asparagales</taxon>
        <taxon>Orchidaceae</taxon>
        <taxon>Orchidoideae</taxon>
        <taxon>Orchideae</taxon>
        <taxon>Orchidinae</taxon>
        <taxon>Platanthera</taxon>
    </lineage>
</organism>
<evidence type="ECO:0000256" key="3">
    <source>
        <dbReference type="SAM" id="Coils"/>
    </source>
</evidence>
<evidence type="ECO:0000313" key="6">
    <source>
        <dbReference type="EMBL" id="KAK8945347.1"/>
    </source>
</evidence>
<feature type="compositionally biased region" description="Basic and acidic residues" evidence="4">
    <location>
        <begin position="694"/>
        <end position="707"/>
    </location>
</feature>
<feature type="coiled-coil region" evidence="3">
    <location>
        <begin position="541"/>
        <end position="575"/>
    </location>
</feature>
<dbReference type="Pfam" id="PF24681">
    <property type="entry name" value="Kelch_KLHDC2_KLHL20_DRC7"/>
    <property type="match status" value="1"/>
</dbReference>
<dbReference type="PANTHER" id="PTHR46093">
    <property type="entry name" value="ACYL-COA-BINDING DOMAIN-CONTAINING PROTEIN 5"/>
    <property type="match status" value="1"/>
</dbReference>
<dbReference type="Proteomes" id="UP001412067">
    <property type="component" value="Unassembled WGS sequence"/>
</dbReference>
<comment type="caution">
    <text evidence="6">The sequence shown here is derived from an EMBL/GenBank/DDBJ whole genome shotgun (WGS) entry which is preliminary data.</text>
</comment>
<dbReference type="InterPro" id="IPR015915">
    <property type="entry name" value="Kelch-typ_b-propeller"/>
</dbReference>
<accession>A0ABR2LM03</accession>
<evidence type="ECO:0000256" key="4">
    <source>
        <dbReference type="SAM" id="MobiDB-lite"/>
    </source>
</evidence>
<evidence type="ECO:0000313" key="7">
    <source>
        <dbReference type="Proteomes" id="UP001412067"/>
    </source>
</evidence>
<dbReference type="Pfam" id="PF24922">
    <property type="entry name" value="ACBP4_C"/>
    <property type="match status" value="1"/>
</dbReference>
<dbReference type="Gene3D" id="2.120.10.80">
    <property type="entry name" value="Kelch-type beta propeller"/>
    <property type="match status" value="2"/>
</dbReference>
<dbReference type="PANTHER" id="PTHR46093:SF5">
    <property type="entry name" value="OS02G0822800 PROTEIN"/>
    <property type="match status" value="1"/>
</dbReference>
<name>A0ABR2LM03_9ASPA</name>
<evidence type="ECO:0000259" key="5">
    <source>
        <dbReference type="Pfam" id="PF24922"/>
    </source>
</evidence>
<protein>
    <submittedName>
        <fullName evidence="6">Acyl-CoA-binding domain-containing protein 4</fullName>
    </submittedName>
</protein>
<dbReference type="EMBL" id="JBBWWR010000017">
    <property type="protein sequence ID" value="KAK8945347.1"/>
    <property type="molecule type" value="Genomic_DNA"/>
</dbReference>
<sequence>MDVTFREVESYYLDSTHSTRRGKNDVMGSDSTVTLPLIPPTPTISSSIATLPTPPLSPTTPTPSSHIYHRLSFISPFPHVYHRLQTDWVGSRVDRKSTTVVRSLNHLKNPGVGSLQLHTYSLLNRKSFSKQIHIHDLTMIGAKDKPVNWHLNLNDLSSELHYDNWTLLHPAGRRPLARYKHSVAVAQGKLFVIGGSRNGRYFSDVQAFDLRSLTWSVLIPRHDAENLGSDSSIQQAVFPAIAAHSLVEWENKLLVVAGHSKENSDSVIVWSIDIETMVLSVLKTHGKAPVARGGQSVTIVGSKLIMFGGEDRKRQLLNDLHILDLSTMTWTAVETKNTPPSPRFDHTATEHAGQYLFIFGGSTQSSCFSDLHVLDLQTMEWSQPDVQGVAVTPRGGHAGAAVGDLWYLVGGGNTTSGATETIVLNMSKLIWSIATDVPAQDPLASEGLSLSTISMDGESLLIAFGGYNGKYSNELFVLKPKRKTTMKPKLYQSPAAAAAAASVTAAYAFATSTETKIVDHVDKDLRIEQAATQPKESPAVAEMLTSKKKKLESNLVEIRRENTKVKGNLEDARIQQSSLAMEFKAVGSQLEAERSRCLKLEMQISDIHRRLDLADSLERELTFLRQHRTQNERDATEGQVQSSGSLLRWMTAVNRKNQKTSRADSTPVRRDREVAETAETAELAQAMLQSAEYHGVRRDREAARTDRYSPPAEPELRNSPTRLKPADRLLKLGKMKQN</sequence>
<keyword evidence="7" id="KW-1185">Reference proteome</keyword>
<dbReference type="Pfam" id="PF01344">
    <property type="entry name" value="Kelch_1"/>
    <property type="match status" value="1"/>
</dbReference>
<feature type="compositionally biased region" description="Pro residues" evidence="4">
    <location>
        <begin position="52"/>
        <end position="61"/>
    </location>
</feature>
<evidence type="ECO:0000256" key="1">
    <source>
        <dbReference type="ARBA" id="ARBA00022441"/>
    </source>
</evidence>
<keyword evidence="3" id="KW-0175">Coiled coil</keyword>